<accession>A0A2K4ZKV1</accession>
<keyword evidence="2" id="KW-1185">Reference proteome</keyword>
<gene>
    <name evidence="1" type="ORF">AMURIS_03756</name>
</gene>
<evidence type="ECO:0000313" key="2">
    <source>
        <dbReference type="Proteomes" id="UP000236311"/>
    </source>
</evidence>
<sequence length="300" mass="32936">MEQLFMNLERLTSVPGGGSFLHIVTENGDKIIKAEDFARDMFNFLTGGEPEAHNQIYRGGKVLTDFYSYDEIIEMVQAKDFSDIFVGDIIERDTPAISVTNFAAKAKTQYVVLGINSLNNHGDTPKLQNRPHLVMMPLDGLGSAYMNATNITTGGYKDSYMNKTVIPAVVTALESAFGAAHVLQTREYITNTVTTTVASRGGLGWQGGSTAGEWSDQKAILMTELEAYGATPFSSSAYDNIGLNQQLPGMKIDKIMNRRFDRWLRSVCHSTTFCFVTAYGHPAYGSASYVLVVCPRFSIG</sequence>
<dbReference type="OrthoDB" id="2023587at2"/>
<dbReference type="AlphaFoldDB" id="A0A2K4ZKV1"/>
<organism evidence="1 2">
    <name type="scientific">Acetatifactor muris</name>
    <dbReference type="NCBI Taxonomy" id="879566"/>
    <lineage>
        <taxon>Bacteria</taxon>
        <taxon>Bacillati</taxon>
        <taxon>Bacillota</taxon>
        <taxon>Clostridia</taxon>
        <taxon>Lachnospirales</taxon>
        <taxon>Lachnospiraceae</taxon>
        <taxon>Acetatifactor</taxon>
    </lineage>
</organism>
<evidence type="ECO:0000313" key="1">
    <source>
        <dbReference type="EMBL" id="SOY31022.1"/>
    </source>
</evidence>
<dbReference type="Proteomes" id="UP000236311">
    <property type="component" value="Unassembled WGS sequence"/>
</dbReference>
<protein>
    <submittedName>
        <fullName evidence="1">Uncharacterized protein</fullName>
    </submittedName>
</protein>
<dbReference type="EMBL" id="OFSM01000021">
    <property type="protein sequence ID" value="SOY31022.1"/>
    <property type="molecule type" value="Genomic_DNA"/>
</dbReference>
<name>A0A2K4ZKV1_9FIRM</name>
<proteinExistence type="predicted"/>
<reference evidence="1 2" key="1">
    <citation type="submission" date="2018-01" db="EMBL/GenBank/DDBJ databases">
        <authorList>
            <person name="Gaut B.S."/>
            <person name="Morton B.R."/>
            <person name="Clegg M.T."/>
            <person name="Duvall M.R."/>
        </authorList>
    </citation>
    <scope>NUCLEOTIDE SEQUENCE [LARGE SCALE GENOMIC DNA]</scope>
    <source>
        <strain evidence="1">GP69</strain>
    </source>
</reference>
<dbReference type="RefSeq" id="WP_103241034.1">
    <property type="nucleotide sequence ID" value="NZ_OFSM01000021.1"/>
</dbReference>